<dbReference type="EMBL" id="CP002098">
    <property type="protein sequence ID" value="ADM27197.1"/>
    <property type="molecule type" value="Genomic_DNA"/>
</dbReference>
<sequence length="1007" mass="117408">MLSKKVFKYPSNDFRGYPFWSINDYLSPEVCVKEIEMMIDAGFGGAFFHAREGLRMGFLKREWFECFKSALGRAKERGGYLWIYDEDRWPSGFGGGIVSALGSRYRAKALYMIPGYMSFSGEDVIAIFICEKDANGLVKSCRRVVKGLDKDYDQKYLYLTFVKYTASVGDVWFSGYSYVDLLDSDIVRKFIELIYEPYVGEVGIEFGKSIPGIFTDEPNFSASRKSFYWPSERLVPPRGYGFPISAIPWTDKLPDVFREINGYDIIDVLPELFFNIGNYKKTRYDFWRTITRLFVESFSKQIYEWCDKHRLKFTGHYLNEDSLLQLVDVGAVMPHYEYQHIPGIDQLGFPKDLKNFECCGNILAVKQVASVANQLGKERVLCETYGTTGNYPSFADRKWIGDYLYVLGVNILNHHLVPASMKGRRKRDYGLNFHWSQPWWKYNKIIEDYFARLSYILSQGTRIVDILVIHPISSAWILYSPLNQSDVRNLDRKFKELLRNLLELHLDFELGDEMIIEKYGSIENNLFRVGRATYSTVILPPSINISSSTLRLLKNFVENGGKLIAIKPLPELVDGNKCDELRKILEKAIVIEDISKSELMKIVNIFDRRIDIEGDNDGNIFYHLRNTGEEFILFLTNISREKMYEVNIGIKGEYSVERWDPFTGDIEEYDGYIENDVTWFRVRLYPIGSALFVLKPGKPISKKERMLKFVNKLDISSGWYVKRRNPNILVIDYVRYYDDNNLSDLMPIWRVHDSIVRRGFGSKYTIRYEFYSEIELRNRNVFLVIENIDGLTRVRVNGFIIDSSRMAGYWIDNNFIMYRISDIVNQGLNVIEIDGVVNYDTEIENIYILGDFGVRIENNKPIITYEDNYVDEVSDLTKKFYPFYSGEIELRKEINIDKYDKNVIMLRVSKLNAALALVYINNEFVGYLISPPYELDITKYVRNGTNEISIIIVGTLRNTLGPLHHLEGDPWWIGPETFRDERMWTDRYMLKPFGIDGIEIVIYEELE</sequence>
<evidence type="ECO:0000313" key="1">
    <source>
        <dbReference type="EMBL" id="ADM27197.1"/>
    </source>
</evidence>
<dbReference type="Proteomes" id="UP000001304">
    <property type="component" value="Chromosome"/>
</dbReference>
<dbReference type="InterPro" id="IPR008979">
    <property type="entry name" value="Galactose-bd-like_sf"/>
</dbReference>
<dbReference type="SUPFAM" id="SSF49785">
    <property type="entry name" value="Galactose-binding domain-like"/>
    <property type="match status" value="1"/>
</dbReference>
<dbReference type="STRING" id="583356.Igag_0353"/>
<dbReference type="Gene3D" id="2.60.120.260">
    <property type="entry name" value="Galactose-binding domain-like"/>
    <property type="match status" value="1"/>
</dbReference>
<evidence type="ECO:0008006" key="3">
    <source>
        <dbReference type="Google" id="ProtNLM"/>
    </source>
</evidence>
<dbReference type="Pfam" id="PF17132">
    <property type="entry name" value="Glyco_hydro_106"/>
    <property type="match status" value="1"/>
</dbReference>
<gene>
    <name evidence="1" type="ordered locus">Igag_0353</name>
</gene>
<keyword evidence="2" id="KW-1185">Reference proteome</keyword>
<dbReference type="BioCyc" id="IAGG583356:GHAH-361-MONOMER"/>
<organism evidence="1 2">
    <name type="scientific">Ignisphaera aggregans (strain DSM 17230 / JCM 13409 / AQ1.S1)</name>
    <dbReference type="NCBI Taxonomy" id="583356"/>
    <lineage>
        <taxon>Archaea</taxon>
        <taxon>Thermoproteota</taxon>
        <taxon>Thermoprotei</taxon>
        <taxon>Desulfurococcales</taxon>
        <taxon>Desulfurococcaceae</taxon>
        <taxon>Ignisphaera</taxon>
    </lineage>
</organism>
<proteinExistence type="predicted"/>
<dbReference type="InterPro" id="IPR029062">
    <property type="entry name" value="Class_I_gatase-like"/>
</dbReference>
<reference evidence="1 2" key="1">
    <citation type="journal article" date="2010" name="Stand. Genomic Sci.">
        <title>Complete genome sequence of Ignisphaera aggregans type strain (AQ1.S1).</title>
        <authorList>
            <person name="Goker M."/>
            <person name="Held B."/>
            <person name="Lapidus A."/>
            <person name="Nolan M."/>
            <person name="Spring S."/>
            <person name="Yasawong M."/>
            <person name="Lucas S."/>
            <person name="Glavina Del Rio T."/>
            <person name="Tice H."/>
            <person name="Cheng J.F."/>
            <person name="Goodwin L."/>
            <person name="Tapia R."/>
            <person name="Pitluck S."/>
            <person name="Liolios K."/>
            <person name="Ivanova N."/>
            <person name="Mavromatis K."/>
            <person name="Mikhailova N."/>
            <person name="Pati A."/>
            <person name="Chen A."/>
            <person name="Palaniappan K."/>
            <person name="Brambilla E."/>
            <person name="Land M."/>
            <person name="Hauser L."/>
            <person name="Chang Y.J."/>
            <person name="Jeffries C.D."/>
            <person name="Brettin T."/>
            <person name="Detter J.C."/>
            <person name="Han C."/>
            <person name="Rohde M."/>
            <person name="Sikorski J."/>
            <person name="Woyke T."/>
            <person name="Bristow J."/>
            <person name="Eisen J.A."/>
            <person name="Markowitz V."/>
            <person name="Hugenholtz P."/>
            <person name="Kyrpides N.C."/>
            <person name="Klenk H.P."/>
        </authorList>
    </citation>
    <scope>NUCLEOTIDE SEQUENCE [LARGE SCALE GENOMIC DNA]</scope>
    <source>
        <strain evidence="2">DSM 17230 / JCM 13409 / AQ1.S1</strain>
    </source>
</reference>
<protein>
    <recommendedName>
        <fullName evidence="3">Glycoside hydrolase</fullName>
    </recommendedName>
</protein>
<dbReference type="HOGENOM" id="CLU_010993_0_0_2"/>
<dbReference type="PANTHER" id="PTHR36848">
    <property type="entry name" value="DNA-BINDING PROTEIN (PUTATIVE SECRETED PROTEIN)-RELATED"/>
    <property type="match status" value="1"/>
</dbReference>
<dbReference type="InterPro" id="IPR053161">
    <property type="entry name" value="Ulvan_degrading_GH"/>
</dbReference>
<accession>E0SR48</accession>
<dbReference type="AlphaFoldDB" id="E0SR48"/>
<name>E0SR48_IGNAA</name>
<dbReference type="KEGG" id="iag:Igag_0353"/>
<dbReference type="Gene3D" id="3.40.50.880">
    <property type="match status" value="1"/>
</dbReference>
<dbReference type="PANTHER" id="PTHR36848:SF2">
    <property type="entry name" value="SECRETED PROTEIN"/>
    <property type="match status" value="1"/>
</dbReference>
<evidence type="ECO:0000313" key="2">
    <source>
        <dbReference type="Proteomes" id="UP000001304"/>
    </source>
</evidence>